<organism evidence="1">
    <name type="scientific">Arundo donax</name>
    <name type="common">Giant reed</name>
    <name type="synonym">Donax arundinaceus</name>
    <dbReference type="NCBI Taxonomy" id="35708"/>
    <lineage>
        <taxon>Eukaryota</taxon>
        <taxon>Viridiplantae</taxon>
        <taxon>Streptophyta</taxon>
        <taxon>Embryophyta</taxon>
        <taxon>Tracheophyta</taxon>
        <taxon>Spermatophyta</taxon>
        <taxon>Magnoliopsida</taxon>
        <taxon>Liliopsida</taxon>
        <taxon>Poales</taxon>
        <taxon>Poaceae</taxon>
        <taxon>PACMAD clade</taxon>
        <taxon>Arundinoideae</taxon>
        <taxon>Arundineae</taxon>
        <taxon>Arundo</taxon>
    </lineage>
</organism>
<name>A0A0A9BGJ1_ARUDO</name>
<proteinExistence type="predicted"/>
<evidence type="ECO:0000313" key="1">
    <source>
        <dbReference type="EMBL" id="JAD63064.1"/>
    </source>
</evidence>
<accession>A0A0A9BGJ1</accession>
<reference evidence="1" key="1">
    <citation type="submission" date="2014-09" db="EMBL/GenBank/DDBJ databases">
        <authorList>
            <person name="Magalhaes I.L.F."/>
            <person name="Oliveira U."/>
            <person name="Santos F.R."/>
            <person name="Vidigal T.H.D.A."/>
            <person name="Brescovit A.D."/>
            <person name="Santos A.J."/>
        </authorList>
    </citation>
    <scope>NUCLEOTIDE SEQUENCE</scope>
    <source>
        <tissue evidence="1">Shoot tissue taken approximately 20 cm above the soil surface</tissue>
    </source>
</reference>
<dbReference type="AlphaFoldDB" id="A0A0A9BGJ1"/>
<protein>
    <submittedName>
        <fullName evidence="1">Uncharacterized protein</fullName>
    </submittedName>
</protein>
<sequence>MVYYGDEKKAIRYNISYVSCEQGIISLESYSNLLAVHACQLSVDNLEWRPQINGMPKPLKHMAVF</sequence>
<reference evidence="1" key="2">
    <citation type="journal article" date="2015" name="Data Brief">
        <title>Shoot transcriptome of the giant reed, Arundo donax.</title>
        <authorList>
            <person name="Barrero R.A."/>
            <person name="Guerrero F.D."/>
            <person name="Moolhuijzen P."/>
            <person name="Goolsby J.A."/>
            <person name="Tidwell J."/>
            <person name="Bellgard S.E."/>
            <person name="Bellgard M.I."/>
        </authorList>
    </citation>
    <scope>NUCLEOTIDE SEQUENCE</scope>
    <source>
        <tissue evidence="1">Shoot tissue taken approximately 20 cm above the soil surface</tissue>
    </source>
</reference>
<dbReference type="EMBL" id="GBRH01234831">
    <property type="protein sequence ID" value="JAD63064.1"/>
    <property type="molecule type" value="Transcribed_RNA"/>
</dbReference>